<accession>A0A939QM67</accession>
<dbReference type="InterPro" id="IPR011701">
    <property type="entry name" value="MFS"/>
</dbReference>
<dbReference type="InterPro" id="IPR020846">
    <property type="entry name" value="MFS_dom"/>
</dbReference>
<protein>
    <submittedName>
        <fullName evidence="8">MFS transporter</fullName>
    </submittedName>
</protein>
<feature type="transmembrane region" description="Helical" evidence="6">
    <location>
        <begin position="253"/>
        <end position="275"/>
    </location>
</feature>
<keyword evidence="5 6" id="KW-0472">Membrane</keyword>
<dbReference type="Gene3D" id="1.20.1250.20">
    <property type="entry name" value="MFS general substrate transporter like domains"/>
    <property type="match status" value="2"/>
</dbReference>
<dbReference type="CDD" id="cd17319">
    <property type="entry name" value="MFS_ExuT_GudP_like"/>
    <property type="match status" value="1"/>
</dbReference>
<feature type="transmembrane region" description="Helical" evidence="6">
    <location>
        <begin position="319"/>
        <end position="337"/>
    </location>
</feature>
<feature type="transmembrane region" description="Helical" evidence="6">
    <location>
        <begin position="28"/>
        <end position="51"/>
    </location>
</feature>
<dbReference type="GO" id="GO:0005886">
    <property type="term" value="C:plasma membrane"/>
    <property type="evidence" value="ECO:0007669"/>
    <property type="project" value="UniProtKB-SubCell"/>
</dbReference>
<keyword evidence="4 6" id="KW-1133">Transmembrane helix</keyword>
<feature type="transmembrane region" description="Helical" evidence="6">
    <location>
        <begin position="287"/>
        <end position="307"/>
    </location>
</feature>
<feature type="transmembrane region" description="Helical" evidence="6">
    <location>
        <begin position="410"/>
        <end position="429"/>
    </location>
</feature>
<dbReference type="Pfam" id="PF07690">
    <property type="entry name" value="MFS_1"/>
    <property type="match status" value="1"/>
</dbReference>
<dbReference type="PANTHER" id="PTHR43791">
    <property type="entry name" value="PERMEASE-RELATED"/>
    <property type="match status" value="1"/>
</dbReference>
<dbReference type="AlphaFoldDB" id="A0A939QM67"/>
<name>A0A939QM67_9MICO</name>
<gene>
    <name evidence="8" type="ORF">J4H85_09625</name>
</gene>
<evidence type="ECO:0000256" key="2">
    <source>
        <dbReference type="ARBA" id="ARBA00022448"/>
    </source>
</evidence>
<evidence type="ECO:0000313" key="8">
    <source>
        <dbReference type="EMBL" id="MBO2990249.1"/>
    </source>
</evidence>
<feature type="transmembrane region" description="Helical" evidence="6">
    <location>
        <begin position="120"/>
        <end position="143"/>
    </location>
</feature>
<dbReference type="Proteomes" id="UP000668403">
    <property type="component" value="Unassembled WGS sequence"/>
</dbReference>
<evidence type="ECO:0000256" key="6">
    <source>
        <dbReference type="SAM" id="Phobius"/>
    </source>
</evidence>
<dbReference type="InterPro" id="IPR036259">
    <property type="entry name" value="MFS_trans_sf"/>
</dbReference>
<keyword evidence="2" id="KW-0813">Transport</keyword>
<organism evidence="8 9">
    <name type="scientific">Leucobacter tardus</name>
    <dbReference type="NCBI Taxonomy" id="501483"/>
    <lineage>
        <taxon>Bacteria</taxon>
        <taxon>Bacillati</taxon>
        <taxon>Actinomycetota</taxon>
        <taxon>Actinomycetes</taxon>
        <taxon>Micrococcales</taxon>
        <taxon>Microbacteriaceae</taxon>
        <taxon>Leucobacter</taxon>
    </lineage>
</organism>
<feature type="domain" description="Major facilitator superfamily (MFS) profile" evidence="7">
    <location>
        <begin position="28"/>
        <end position="434"/>
    </location>
</feature>
<feature type="transmembrane region" description="Helical" evidence="6">
    <location>
        <begin position="57"/>
        <end position="76"/>
    </location>
</feature>
<evidence type="ECO:0000256" key="1">
    <source>
        <dbReference type="ARBA" id="ARBA00004651"/>
    </source>
</evidence>
<comment type="caution">
    <text evidence="8">The sequence shown here is derived from an EMBL/GenBank/DDBJ whole genome shotgun (WGS) entry which is preliminary data.</text>
</comment>
<evidence type="ECO:0000256" key="5">
    <source>
        <dbReference type="ARBA" id="ARBA00023136"/>
    </source>
</evidence>
<evidence type="ECO:0000256" key="3">
    <source>
        <dbReference type="ARBA" id="ARBA00022692"/>
    </source>
</evidence>
<comment type="subcellular location">
    <subcellularLocation>
        <location evidence="1">Cell membrane</location>
        <topology evidence="1">Multi-pass membrane protein</topology>
    </subcellularLocation>
</comment>
<sequence>MTSKFRTNRLDLEDPKEKELFTKISKRLLPFLLLCYTFAYLDRVNIGYAKLHMQAEIPALTEVVFGIGAGLFFLAYAGLEIPSNLLMHRIGARKTITRIMVLWGFASAAMMFVQNEAMFYVLRILLGIFEAGFAPGIILYLTYWFPAKRMAAVMGVYMLAGPIGSIIGSAGSALIIEATDGIAGLSGWQWMFAVQGLPCVLLGIIFWRYMTDRPNQAGWLTADERALLAKRLDAAAAQKHTNSFATALKNPTVYVMSGAYFGIMCGIYAVSFWLPTILQENGITDNFVNGLVSAIPYAITIPVMILLTRSSDHFGERTWHAFVPTVIALVGLTVAAFTSSSFMVSFVALTVAIAAVWGAYTVFWAVPAQHFGGVAAAGSIAFINTIGILGGFVAPTIMGFVKEVTGSTQGGLLTMVGLLVISAVSLLILPKRMAKEVQQREALGQE</sequence>
<dbReference type="PANTHER" id="PTHR43791:SF36">
    <property type="entry name" value="TRANSPORTER, PUTATIVE (AFU_ORTHOLOGUE AFUA_6G08340)-RELATED"/>
    <property type="match status" value="1"/>
</dbReference>
<feature type="transmembrane region" description="Helical" evidence="6">
    <location>
        <begin position="188"/>
        <end position="207"/>
    </location>
</feature>
<evidence type="ECO:0000313" key="9">
    <source>
        <dbReference type="Proteomes" id="UP000668403"/>
    </source>
</evidence>
<feature type="transmembrane region" description="Helical" evidence="6">
    <location>
        <begin position="373"/>
        <end position="398"/>
    </location>
</feature>
<keyword evidence="9" id="KW-1185">Reference proteome</keyword>
<dbReference type="GO" id="GO:0022857">
    <property type="term" value="F:transmembrane transporter activity"/>
    <property type="evidence" value="ECO:0007669"/>
    <property type="project" value="InterPro"/>
</dbReference>
<dbReference type="FunFam" id="1.20.1250.20:FF:000018">
    <property type="entry name" value="MFS transporter permease"/>
    <property type="match status" value="1"/>
</dbReference>
<dbReference type="RefSeq" id="WP_208239102.1">
    <property type="nucleotide sequence ID" value="NZ_BAAAQU010000002.1"/>
</dbReference>
<feature type="transmembrane region" description="Helical" evidence="6">
    <location>
        <begin position="155"/>
        <end position="176"/>
    </location>
</feature>
<reference evidence="8" key="1">
    <citation type="submission" date="2021-03" db="EMBL/GenBank/DDBJ databases">
        <title>Leucobacter chromiisoli sp. nov., isolated from chromium-containing soil of chemical plant.</title>
        <authorList>
            <person name="Xu Z."/>
        </authorList>
    </citation>
    <scope>NUCLEOTIDE SEQUENCE</scope>
    <source>
        <strain evidence="8">K 70/01</strain>
    </source>
</reference>
<feature type="transmembrane region" description="Helical" evidence="6">
    <location>
        <begin position="96"/>
        <end position="114"/>
    </location>
</feature>
<dbReference type="SUPFAM" id="SSF103473">
    <property type="entry name" value="MFS general substrate transporter"/>
    <property type="match status" value="1"/>
</dbReference>
<evidence type="ECO:0000256" key="4">
    <source>
        <dbReference type="ARBA" id="ARBA00022989"/>
    </source>
</evidence>
<dbReference type="PROSITE" id="PS50850">
    <property type="entry name" value="MFS"/>
    <property type="match status" value="1"/>
</dbReference>
<evidence type="ECO:0000259" key="7">
    <source>
        <dbReference type="PROSITE" id="PS50850"/>
    </source>
</evidence>
<proteinExistence type="predicted"/>
<dbReference type="EMBL" id="JAGFBF010000005">
    <property type="protein sequence ID" value="MBO2990249.1"/>
    <property type="molecule type" value="Genomic_DNA"/>
</dbReference>
<feature type="transmembrane region" description="Helical" evidence="6">
    <location>
        <begin position="343"/>
        <end position="366"/>
    </location>
</feature>
<keyword evidence="3 6" id="KW-0812">Transmembrane</keyword>